<keyword evidence="6 9" id="KW-1133">Transmembrane helix</keyword>
<evidence type="ECO:0000256" key="4">
    <source>
        <dbReference type="ARBA" id="ARBA00022519"/>
    </source>
</evidence>
<dbReference type="EMBL" id="CYTW01000005">
    <property type="protein sequence ID" value="CUK11110.1"/>
    <property type="molecule type" value="Genomic_DNA"/>
</dbReference>
<comment type="subunit">
    <text evidence="9">The complex comprises the extracytoplasmic solute receptor protein and the two transmembrane proteins.</text>
</comment>
<dbReference type="STRING" id="1715693.PH7735_03535"/>
<keyword evidence="2 9" id="KW-0813">Transport</keyword>
<dbReference type="GO" id="GO:0005886">
    <property type="term" value="C:plasma membrane"/>
    <property type="evidence" value="ECO:0007669"/>
    <property type="project" value="UniProtKB-SubCell"/>
</dbReference>
<evidence type="ECO:0000256" key="3">
    <source>
        <dbReference type="ARBA" id="ARBA00022475"/>
    </source>
</evidence>
<accession>A0A0P1IG28</accession>
<proteinExistence type="inferred from homology"/>
<feature type="transmembrane region" description="Helical" evidence="9">
    <location>
        <begin position="113"/>
        <end position="134"/>
    </location>
</feature>
<dbReference type="InterPro" id="IPR055348">
    <property type="entry name" value="DctQ"/>
</dbReference>
<dbReference type="PANTHER" id="PTHR35011">
    <property type="entry name" value="2,3-DIKETO-L-GULONATE TRAP TRANSPORTER SMALL PERMEASE PROTEIN YIAM"/>
    <property type="match status" value="1"/>
</dbReference>
<keyword evidence="12" id="KW-1185">Reference proteome</keyword>
<comment type="function">
    <text evidence="9">Part of the tripartite ATP-independent periplasmic (TRAP) transport system.</text>
</comment>
<feature type="transmembrane region" description="Helical" evidence="9">
    <location>
        <begin position="154"/>
        <end position="176"/>
    </location>
</feature>
<keyword evidence="5 9" id="KW-0812">Transmembrane</keyword>
<evidence type="ECO:0000313" key="11">
    <source>
        <dbReference type="EMBL" id="CUK11110.1"/>
    </source>
</evidence>
<organism evidence="11 12">
    <name type="scientific">Shimia thalassica</name>
    <dbReference type="NCBI Taxonomy" id="1715693"/>
    <lineage>
        <taxon>Bacteria</taxon>
        <taxon>Pseudomonadati</taxon>
        <taxon>Pseudomonadota</taxon>
        <taxon>Alphaproteobacteria</taxon>
        <taxon>Rhodobacterales</taxon>
        <taxon>Roseobacteraceae</taxon>
    </lineage>
</organism>
<comment type="subcellular location">
    <subcellularLocation>
        <location evidence="1 9">Cell inner membrane</location>
        <topology evidence="1 9">Multi-pass membrane protein</topology>
    </subcellularLocation>
</comment>
<evidence type="ECO:0000256" key="5">
    <source>
        <dbReference type="ARBA" id="ARBA00022692"/>
    </source>
</evidence>
<gene>
    <name evidence="11" type="ORF">PH7735_03535</name>
</gene>
<name>A0A0P1IG28_9RHOB</name>
<dbReference type="InterPro" id="IPR007387">
    <property type="entry name" value="TRAP_DctQ"/>
</dbReference>
<dbReference type="Pfam" id="PF04290">
    <property type="entry name" value="DctQ"/>
    <property type="match status" value="1"/>
</dbReference>
<evidence type="ECO:0000256" key="7">
    <source>
        <dbReference type="ARBA" id="ARBA00023136"/>
    </source>
</evidence>
<evidence type="ECO:0000256" key="8">
    <source>
        <dbReference type="ARBA" id="ARBA00038436"/>
    </source>
</evidence>
<evidence type="ECO:0000256" key="9">
    <source>
        <dbReference type="RuleBase" id="RU369079"/>
    </source>
</evidence>
<keyword evidence="3" id="KW-1003">Cell membrane</keyword>
<sequence length="223" mass="24754">MTGPDWGRSLQTTEYVVQDTSHPKSLLSRFDRMLMPFEDVANFLAATAIFMLMVLGVLQIGLRSIFNAPITGYIDLVELSMASMAFLGAAYCQRLGAHIRMELLVGRLHGRTLWAAEIFGTLVALFIIGVLIWYSSGHFYRSFTLGDTTIDAEFPVWPSKLLVPIAFSLWFLRLLAQLWGAIRLFLDPSLAPVAVVTAKAVAEQAQDEIHEVMGDDAASENKQ</sequence>
<feature type="transmembrane region" description="Helical" evidence="9">
    <location>
        <begin position="40"/>
        <end position="61"/>
    </location>
</feature>
<dbReference type="Proteomes" id="UP000051870">
    <property type="component" value="Unassembled WGS sequence"/>
</dbReference>
<feature type="transmembrane region" description="Helical" evidence="9">
    <location>
        <begin position="73"/>
        <end position="92"/>
    </location>
</feature>
<dbReference type="AlphaFoldDB" id="A0A0P1IG28"/>
<evidence type="ECO:0000256" key="1">
    <source>
        <dbReference type="ARBA" id="ARBA00004429"/>
    </source>
</evidence>
<evidence type="ECO:0000259" key="10">
    <source>
        <dbReference type="Pfam" id="PF04290"/>
    </source>
</evidence>
<protein>
    <recommendedName>
        <fullName evidence="9">TRAP transporter small permease protein</fullName>
    </recommendedName>
</protein>
<evidence type="ECO:0000313" key="12">
    <source>
        <dbReference type="Proteomes" id="UP000051870"/>
    </source>
</evidence>
<keyword evidence="4 9" id="KW-0997">Cell inner membrane</keyword>
<feature type="domain" description="Tripartite ATP-independent periplasmic transporters DctQ component" evidence="10">
    <location>
        <begin position="52"/>
        <end position="183"/>
    </location>
</feature>
<dbReference type="GO" id="GO:0022857">
    <property type="term" value="F:transmembrane transporter activity"/>
    <property type="evidence" value="ECO:0007669"/>
    <property type="project" value="UniProtKB-UniRule"/>
</dbReference>
<keyword evidence="7 9" id="KW-0472">Membrane</keyword>
<dbReference type="PANTHER" id="PTHR35011:SF4">
    <property type="entry name" value="SLL1102 PROTEIN"/>
    <property type="match status" value="1"/>
</dbReference>
<evidence type="ECO:0000256" key="6">
    <source>
        <dbReference type="ARBA" id="ARBA00022989"/>
    </source>
</evidence>
<comment type="similarity">
    <text evidence="8 9">Belongs to the TRAP transporter small permease family.</text>
</comment>
<reference evidence="12" key="1">
    <citation type="submission" date="2015-09" db="EMBL/GenBank/DDBJ databases">
        <authorList>
            <person name="Rodrigo-Torres Lidia"/>
            <person name="Arahal R.David."/>
        </authorList>
    </citation>
    <scope>NUCLEOTIDE SEQUENCE [LARGE SCALE GENOMIC DNA]</scope>
    <source>
        <strain evidence="12">CECT 7735</strain>
    </source>
</reference>
<evidence type="ECO:0000256" key="2">
    <source>
        <dbReference type="ARBA" id="ARBA00022448"/>
    </source>
</evidence>